<feature type="non-terminal residue" evidence="1">
    <location>
        <position position="66"/>
    </location>
</feature>
<keyword evidence="2" id="KW-1185">Reference proteome</keyword>
<gene>
    <name evidence="1" type="ORF">P7K49_010186</name>
</gene>
<dbReference type="Proteomes" id="UP001266305">
    <property type="component" value="Unassembled WGS sequence"/>
</dbReference>
<comment type="caution">
    <text evidence="1">The sequence shown here is derived from an EMBL/GenBank/DDBJ whole genome shotgun (WGS) entry which is preliminary data.</text>
</comment>
<accession>A0ABQ9VMP3</accession>
<proteinExistence type="predicted"/>
<evidence type="ECO:0000313" key="2">
    <source>
        <dbReference type="Proteomes" id="UP001266305"/>
    </source>
</evidence>
<name>A0ABQ9VMP3_SAGOE</name>
<evidence type="ECO:0000313" key="1">
    <source>
        <dbReference type="EMBL" id="KAK2110440.1"/>
    </source>
</evidence>
<sequence length="66" mass="7091">MRACVWVMVSLPQFVTQPCIPHCSLSCGPASPPAFHQSSQFSGASDQPTCAGSAYWRMLACSRNSL</sequence>
<organism evidence="1 2">
    <name type="scientific">Saguinus oedipus</name>
    <name type="common">Cotton-top tamarin</name>
    <name type="synonym">Oedipomidas oedipus</name>
    <dbReference type="NCBI Taxonomy" id="9490"/>
    <lineage>
        <taxon>Eukaryota</taxon>
        <taxon>Metazoa</taxon>
        <taxon>Chordata</taxon>
        <taxon>Craniata</taxon>
        <taxon>Vertebrata</taxon>
        <taxon>Euteleostomi</taxon>
        <taxon>Mammalia</taxon>
        <taxon>Eutheria</taxon>
        <taxon>Euarchontoglires</taxon>
        <taxon>Primates</taxon>
        <taxon>Haplorrhini</taxon>
        <taxon>Platyrrhini</taxon>
        <taxon>Cebidae</taxon>
        <taxon>Callitrichinae</taxon>
        <taxon>Saguinus</taxon>
    </lineage>
</organism>
<reference evidence="1 2" key="1">
    <citation type="submission" date="2023-05" db="EMBL/GenBank/DDBJ databases">
        <title>B98-5 Cell Line De Novo Hybrid Assembly: An Optical Mapping Approach.</title>
        <authorList>
            <person name="Kananen K."/>
            <person name="Auerbach J.A."/>
            <person name="Kautto E."/>
            <person name="Blachly J.S."/>
        </authorList>
    </citation>
    <scope>NUCLEOTIDE SEQUENCE [LARGE SCALE GENOMIC DNA]</scope>
    <source>
        <strain evidence="1">B95-8</strain>
        <tissue evidence="1">Cell line</tissue>
    </source>
</reference>
<dbReference type="EMBL" id="JASSZA010000005">
    <property type="protein sequence ID" value="KAK2110440.1"/>
    <property type="molecule type" value="Genomic_DNA"/>
</dbReference>
<protein>
    <recommendedName>
        <fullName evidence="3">Secreted protein</fullName>
    </recommendedName>
</protein>
<evidence type="ECO:0008006" key="3">
    <source>
        <dbReference type="Google" id="ProtNLM"/>
    </source>
</evidence>